<organism evidence="1 2">
    <name type="scientific">Streptomyces vastus</name>
    <dbReference type="NCBI Taxonomy" id="285451"/>
    <lineage>
        <taxon>Bacteria</taxon>
        <taxon>Bacillati</taxon>
        <taxon>Actinomycetota</taxon>
        <taxon>Actinomycetes</taxon>
        <taxon>Kitasatosporales</taxon>
        <taxon>Streptomycetaceae</taxon>
        <taxon>Streptomyces</taxon>
    </lineage>
</organism>
<evidence type="ECO:0000313" key="2">
    <source>
        <dbReference type="Proteomes" id="UP001500151"/>
    </source>
</evidence>
<name>A0ABN3QGJ1_9ACTN</name>
<evidence type="ECO:0008006" key="3">
    <source>
        <dbReference type="Google" id="ProtNLM"/>
    </source>
</evidence>
<dbReference type="PANTHER" id="PTHR38479">
    <property type="entry name" value="LMO0824 PROTEIN"/>
    <property type="match status" value="1"/>
</dbReference>
<dbReference type="InterPro" id="IPR009351">
    <property type="entry name" value="AlkZ-like"/>
</dbReference>
<dbReference type="Pfam" id="PF06224">
    <property type="entry name" value="AlkZ-like"/>
    <property type="match status" value="1"/>
</dbReference>
<accession>A0ABN3QGJ1</accession>
<gene>
    <name evidence="1" type="ORF">GCM10010307_13300</name>
</gene>
<dbReference type="PANTHER" id="PTHR38479:SF2">
    <property type="entry name" value="WINGED HELIX DNA-BINDING DOMAIN-CONTAINING PROTEIN"/>
    <property type="match status" value="1"/>
</dbReference>
<keyword evidence="2" id="KW-1185">Reference proteome</keyword>
<sequence length="260" mass="28500">MRAAYYAKETAGLDLADLAAAGRDIVADRTMPRRELGRLLVERWPGHKGAVLAGAVELQVALVHPTPGGTWGKWGTRAAMPVALAEAWTGRSMGTASVETMIDRYLAAFGPASVKDIQAWSGLTRLREVVDRLRPRLWVLRDERGTELFDLPDAPHADPDSAAPVWFLPAFDNLVLGHADRTRVISDDDRERVMPGQAQVLPTFLVDGFVRGTWALEPSRLQVSPFRPLSKTKRMAVTDEAALLLPFLVGDTTGYDIHVG</sequence>
<reference evidence="1 2" key="1">
    <citation type="journal article" date="2019" name="Int. J. Syst. Evol. Microbiol.">
        <title>The Global Catalogue of Microorganisms (GCM) 10K type strain sequencing project: providing services to taxonomists for standard genome sequencing and annotation.</title>
        <authorList>
            <consortium name="The Broad Institute Genomics Platform"/>
            <consortium name="The Broad Institute Genome Sequencing Center for Infectious Disease"/>
            <person name="Wu L."/>
            <person name="Ma J."/>
        </authorList>
    </citation>
    <scope>NUCLEOTIDE SEQUENCE [LARGE SCALE GENOMIC DNA]</scope>
    <source>
        <strain evidence="1 2">JCM 4524</strain>
    </source>
</reference>
<dbReference type="Proteomes" id="UP001500151">
    <property type="component" value="Unassembled WGS sequence"/>
</dbReference>
<dbReference type="EMBL" id="BAAASJ010000017">
    <property type="protein sequence ID" value="GAA2625919.1"/>
    <property type="molecule type" value="Genomic_DNA"/>
</dbReference>
<protein>
    <recommendedName>
        <fullName evidence="3">Winged helix DNA-binding domain-containing protein</fullName>
    </recommendedName>
</protein>
<evidence type="ECO:0000313" key="1">
    <source>
        <dbReference type="EMBL" id="GAA2625919.1"/>
    </source>
</evidence>
<comment type="caution">
    <text evidence="1">The sequence shown here is derived from an EMBL/GenBank/DDBJ whole genome shotgun (WGS) entry which is preliminary data.</text>
</comment>
<proteinExistence type="predicted"/>